<keyword evidence="2" id="KW-1003">Cell membrane</keyword>
<keyword evidence="5 13" id="KW-1133">Transmembrane helix</keyword>
<evidence type="ECO:0000313" key="15">
    <source>
        <dbReference type="Proteomes" id="UP001523216"/>
    </source>
</evidence>
<name>A0ABT0Y5P7_9ACTN</name>
<evidence type="ECO:0000256" key="9">
    <source>
        <dbReference type="ARBA" id="ARBA00023136"/>
    </source>
</evidence>
<feature type="transmembrane region" description="Helical" evidence="13">
    <location>
        <begin position="65"/>
        <end position="83"/>
    </location>
</feature>
<evidence type="ECO:0000256" key="6">
    <source>
        <dbReference type="ARBA" id="ARBA00023002"/>
    </source>
</evidence>
<dbReference type="Proteomes" id="UP001523216">
    <property type="component" value="Unassembled WGS sequence"/>
</dbReference>
<dbReference type="InterPro" id="IPR003780">
    <property type="entry name" value="COX15/CtaA_fam"/>
</dbReference>
<keyword evidence="6" id="KW-0560">Oxidoreductase</keyword>
<comment type="pathway">
    <text evidence="11">Porphyrin-containing compound metabolism.</text>
</comment>
<feature type="transmembrane region" description="Helical" evidence="13">
    <location>
        <begin position="204"/>
        <end position="223"/>
    </location>
</feature>
<comment type="caution">
    <text evidence="14">The sequence shown here is derived from an EMBL/GenBank/DDBJ whole genome shotgun (WGS) entry which is preliminary data.</text>
</comment>
<proteinExistence type="predicted"/>
<dbReference type="PANTHER" id="PTHR35457:SF1">
    <property type="entry name" value="HEME A SYNTHASE"/>
    <property type="match status" value="1"/>
</dbReference>
<evidence type="ECO:0000256" key="7">
    <source>
        <dbReference type="ARBA" id="ARBA00023004"/>
    </source>
</evidence>
<feature type="transmembrane region" description="Helical" evidence="13">
    <location>
        <begin position="261"/>
        <end position="284"/>
    </location>
</feature>
<gene>
    <name evidence="14" type="ORF">LXN57_27665</name>
</gene>
<evidence type="ECO:0000256" key="2">
    <source>
        <dbReference type="ARBA" id="ARBA00022475"/>
    </source>
</evidence>
<feature type="compositionally biased region" description="Acidic residues" evidence="12">
    <location>
        <begin position="305"/>
        <end position="314"/>
    </location>
</feature>
<dbReference type="Pfam" id="PF02628">
    <property type="entry name" value="COX15-CtaA"/>
    <property type="match status" value="1"/>
</dbReference>
<dbReference type="PANTHER" id="PTHR35457">
    <property type="entry name" value="HEME A SYNTHASE"/>
    <property type="match status" value="1"/>
</dbReference>
<evidence type="ECO:0000256" key="10">
    <source>
        <dbReference type="ARBA" id="ARBA00023157"/>
    </source>
</evidence>
<evidence type="ECO:0000256" key="3">
    <source>
        <dbReference type="ARBA" id="ARBA00022692"/>
    </source>
</evidence>
<protein>
    <submittedName>
        <fullName evidence="14">COX15/CtaA family protein</fullName>
    </submittedName>
</protein>
<keyword evidence="9 13" id="KW-0472">Membrane</keyword>
<keyword evidence="8" id="KW-0350">Heme biosynthesis</keyword>
<evidence type="ECO:0000256" key="4">
    <source>
        <dbReference type="ARBA" id="ARBA00022723"/>
    </source>
</evidence>
<keyword evidence="7" id="KW-0408">Iron</keyword>
<feature type="transmembrane region" description="Helical" evidence="13">
    <location>
        <begin position="235"/>
        <end position="255"/>
    </location>
</feature>
<feature type="transmembrane region" description="Helical" evidence="13">
    <location>
        <begin position="92"/>
        <end position="114"/>
    </location>
</feature>
<feature type="transmembrane region" description="Helical" evidence="13">
    <location>
        <begin position="161"/>
        <end position="184"/>
    </location>
</feature>
<dbReference type="RefSeq" id="WP_251801147.1">
    <property type="nucleotide sequence ID" value="NZ_JAMQOL010000040.1"/>
</dbReference>
<dbReference type="EMBL" id="JAMQOL010000040">
    <property type="protein sequence ID" value="MCM4081358.1"/>
    <property type="molecule type" value="Genomic_DNA"/>
</dbReference>
<organism evidence="14 15">
    <name type="scientific">Paractinoplanes hotanensis</name>
    <dbReference type="NCBI Taxonomy" id="2906497"/>
    <lineage>
        <taxon>Bacteria</taxon>
        <taxon>Bacillati</taxon>
        <taxon>Actinomycetota</taxon>
        <taxon>Actinomycetes</taxon>
        <taxon>Micromonosporales</taxon>
        <taxon>Micromonosporaceae</taxon>
        <taxon>Paractinoplanes</taxon>
    </lineage>
</organism>
<keyword evidence="10" id="KW-1015">Disulfide bond</keyword>
<comment type="subcellular location">
    <subcellularLocation>
        <location evidence="1">Membrane</location>
        <topology evidence="1">Multi-pass membrane protein</topology>
    </subcellularLocation>
</comment>
<feature type="transmembrane region" description="Helical" evidence="13">
    <location>
        <begin position="120"/>
        <end position="140"/>
    </location>
</feature>
<keyword evidence="4" id="KW-0479">Metal-binding</keyword>
<dbReference type="InterPro" id="IPR050450">
    <property type="entry name" value="COX15/CtaA_HemeA_synthase"/>
</dbReference>
<keyword evidence="15" id="KW-1185">Reference proteome</keyword>
<reference evidence="14 15" key="1">
    <citation type="submission" date="2022-06" db="EMBL/GenBank/DDBJ databases">
        <title>Actinoplanes abujensis sp. nov., isolated from Nigerian arid soil.</title>
        <authorList>
            <person name="Ding P."/>
        </authorList>
    </citation>
    <scope>NUCLEOTIDE SEQUENCE [LARGE SCALE GENOMIC DNA]</scope>
    <source>
        <strain evidence="15">TRM88002</strain>
    </source>
</reference>
<evidence type="ECO:0000256" key="1">
    <source>
        <dbReference type="ARBA" id="ARBA00004141"/>
    </source>
</evidence>
<evidence type="ECO:0000256" key="11">
    <source>
        <dbReference type="ARBA" id="ARBA00023444"/>
    </source>
</evidence>
<evidence type="ECO:0000256" key="8">
    <source>
        <dbReference type="ARBA" id="ARBA00023133"/>
    </source>
</evidence>
<evidence type="ECO:0000313" key="14">
    <source>
        <dbReference type="EMBL" id="MCM4081358.1"/>
    </source>
</evidence>
<accession>A0ABT0Y5P7</accession>
<evidence type="ECO:0000256" key="12">
    <source>
        <dbReference type="SAM" id="MobiDB-lite"/>
    </source>
</evidence>
<evidence type="ECO:0000256" key="13">
    <source>
        <dbReference type="SAM" id="Phobius"/>
    </source>
</evidence>
<sequence>MRFLPLRPLALASLVANVALVVTGAAVRLTGSGLGCPTWPRCTDSSYTTTAEMGVHGVIEFGNRMLTFALGIIAVACVIAALLEKPRRRSRVLLSVAVLFYIPLQAVVGGITVLTDLNPWVVGIHFLISIVIIAFAYALWRRAAEGDGPPVPLVPRPINHLVWILSAVSAAVIALGVVVTGSGPHAGDEDAKRNGLDPATVSQAHADVVFLLIGLTVALVFALRAVKAPATTVRAAVVLLVVELAQGLIGFVQYFTHLPVLLVGAHMLGAALVWTSTLAVIWSLRSRPDLPAPPAPTELSPTPVADDEPVPSSR</sequence>
<feature type="region of interest" description="Disordered" evidence="12">
    <location>
        <begin position="292"/>
        <end position="314"/>
    </location>
</feature>
<keyword evidence="3 13" id="KW-0812">Transmembrane</keyword>
<evidence type="ECO:0000256" key="5">
    <source>
        <dbReference type="ARBA" id="ARBA00022989"/>
    </source>
</evidence>